<dbReference type="KEGG" id="lpav:PLANPX_3810"/>
<name>A0A5K7XCL1_9BACT</name>
<evidence type="ECO:0000313" key="2">
    <source>
        <dbReference type="EMBL" id="BBO34198.1"/>
    </source>
</evidence>
<dbReference type="CDD" id="cd02440">
    <property type="entry name" value="AdoMet_MTases"/>
    <property type="match status" value="1"/>
</dbReference>
<organism evidence="2 3">
    <name type="scientific">Lacipirellula parvula</name>
    <dbReference type="NCBI Taxonomy" id="2650471"/>
    <lineage>
        <taxon>Bacteria</taxon>
        <taxon>Pseudomonadati</taxon>
        <taxon>Planctomycetota</taxon>
        <taxon>Planctomycetia</taxon>
        <taxon>Pirellulales</taxon>
        <taxon>Lacipirellulaceae</taxon>
        <taxon>Lacipirellula</taxon>
    </lineage>
</organism>
<dbReference type="Gene3D" id="3.40.50.150">
    <property type="entry name" value="Vaccinia Virus protein VP39"/>
    <property type="match status" value="1"/>
</dbReference>
<reference evidence="3" key="1">
    <citation type="submission" date="2019-10" db="EMBL/GenBank/DDBJ databases">
        <title>Lacipirellula parvula gen. nov., sp. nov., representing a lineage of planctomycetes widespread in freshwater anoxic habitats, and description of the family Lacipirellulaceae.</title>
        <authorList>
            <person name="Dedysh S.N."/>
            <person name="Kulichevskaya I.S."/>
            <person name="Beletsky A.V."/>
            <person name="Rakitin A.L."/>
            <person name="Mardanov A.V."/>
            <person name="Ivanova A.A."/>
            <person name="Saltykova V.X."/>
            <person name="Rijpstra W.I.C."/>
            <person name="Sinninghe Damste J.S."/>
            <person name="Ravin N.V."/>
        </authorList>
    </citation>
    <scope>NUCLEOTIDE SEQUENCE [LARGE SCALE GENOMIC DNA]</scope>
    <source>
        <strain evidence="3">PX69</strain>
    </source>
</reference>
<protein>
    <recommendedName>
        <fullName evidence="1">Methyltransferase domain-containing protein</fullName>
    </recommendedName>
</protein>
<dbReference type="AlphaFoldDB" id="A0A5K7XCL1"/>
<dbReference type="RefSeq" id="WP_152099821.1">
    <property type="nucleotide sequence ID" value="NZ_AP021861.1"/>
</dbReference>
<dbReference type="Pfam" id="PF13649">
    <property type="entry name" value="Methyltransf_25"/>
    <property type="match status" value="1"/>
</dbReference>
<dbReference type="SUPFAM" id="SSF53335">
    <property type="entry name" value="S-adenosyl-L-methionine-dependent methyltransferases"/>
    <property type="match status" value="1"/>
</dbReference>
<evidence type="ECO:0000259" key="1">
    <source>
        <dbReference type="Pfam" id="PF13649"/>
    </source>
</evidence>
<dbReference type="EMBL" id="AP021861">
    <property type="protein sequence ID" value="BBO34198.1"/>
    <property type="molecule type" value="Genomic_DNA"/>
</dbReference>
<dbReference type="PANTHER" id="PTHR43464">
    <property type="entry name" value="METHYLTRANSFERASE"/>
    <property type="match status" value="1"/>
</dbReference>
<dbReference type="GO" id="GO:0008168">
    <property type="term" value="F:methyltransferase activity"/>
    <property type="evidence" value="ECO:0007669"/>
    <property type="project" value="TreeGrafter"/>
</dbReference>
<dbReference type="PANTHER" id="PTHR43464:SF58">
    <property type="entry name" value="BLR7975 PROTEIN"/>
    <property type="match status" value="1"/>
</dbReference>
<sequence>MPPELQKPSAAFSDPEAVARYAEGPPRLVPGFADMHRMAALLLAERVPEKGSVLIVGAGGGLELKTFAQASPSWVIDGIDPSMEMLDLAKKYLESCPSRVQLHHGFINVAPEGPYDAATCLLTMHFASIEERREMAAEVFRRLKPGAPFVVVHFSIPEGATQRSIWASRFAAFAMSSGLSVADAQRARTALELYLTVLSPEQDEAILRDTGFTNVSLFYAGFAFRGWVAYAPNAPMEST</sequence>
<dbReference type="InterPro" id="IPR041698">
    <property type="entry name" value="Methyltransf_25"/>
</dbReference>
<keyword evidence="3" id="KW-1185">Reference proteome</keyword>
<feature type="domain" description="Methyltransferase" evidence="1">
    <location>
        <begin position="53"/>
        <end position="146"/>
    </location>
</feature>
<proteinExistence type="predicted"/>
<dbReference type="Proteomes" id="UP000326837">
    <property type="component" value="Chromosome"/>
</dbReference>
<dbReference type="InterPro" id="IPR029063">
    <property type="entry name" value="SAM-dependent_MTases_sf"/>
</dbReference>
<accession>A0A5K7XCL1</accession>
<evidence type="ECO:0000313" key="3">
    <source>
        <dbReference type="Proteomes" id="UP000326837"/>
    </source>
</evidence>
<gene>
    <name evidence="2" type="ORF">PLANPX_3810</name>
</gene>